<keyword evidence="1" id="KW-0472">Membrane</keyword>
<gene>
    <name evidence="2" type="ORF">Moror_11012</name>
</gene>
<feature type="transmembrane region" description="Helical" evidence="1">
    <location>
        <begin position="63"/>
        <end position="87"/>
    </location>
</feature>
<proteinExistence type="predicted"/>
<feature type="non-terminal residue" evidence="2">
    <location>
        <position position="269"/>
    </location>
</feature>
<comment type="caution">
    <text evidence="2">The sequence shown here is derived from an EMBL/GenBank/DDBJ whole genome shotgun (WGS) entry which is preliminary data.</text>
</comment>
<dbReference type="KEGG" id="mrr:Moror_11012"/>
<name>V2WUQ6_MONRO</name>
<dbReference type="AlphaFoldDB" id="V2WUQ6"/>
<keyword evidence="3" id="KW-1185">Reference proteome</keyword>
<feature type="transmembrane region" description="Helical" evidence="1">
    <location>
        <begin position="175"/>
        <end position="200"/>
    </location>
</feature>
<reference evidence="2 3" key="1">
    <citation type="journal article" date="2014" name="BMC Genomics">
        <title>Genome and secretome analysis of the hemibiotrophic fungal pathogen, Moniliophthora roreri, which causes frosty pod rot disease of cacao: mechanisms of the biotrophic and necrotrophic phases.</title>
        <authorList>
            <person name="Meinhardt L.W."/>
            <person name="Costa G.G.L."/>
            <person name="Thomazella D.P.T."/>
            <person name="Teixeira P.J.P.L."/>
            <person name="Carazzolle M.F."/>
            <person name="Schuster S.C."/>
            <person name="Carlson J.E."/>
            <person name="Guiltinan M.J."/>
            <person name="Mieczkowski P."/>
            <person name="Farmer A."/>
            <person name="Ramaraj T."/>
            <person name="Crozier J."/>
            <person name="Davis R.E."/>
            <person name="Shao J."/>
            <person name="Melnick R.L."/>
            <person name="Pereira G.A.G."/>
            <person name="Bailey B.A."/>
        </authorList>
    </citation>
    <scope>NUCLEOTIDE SEQUENCE [LARGE SCALE GENOMIC DNA]</scope>
    <source>
        <strain evidence="2 3">MCA 2997</strain>
    </source>
</reference>
<feature type="transmembrane region" description="Helical" evidence="1">
    <location>
        <begin position="107"/>
        <end position="132"/>
    </location>
</feature>
<evidence type="ECO:0000313" key="2">
    <source>
        <dbReference type="EMBL" id="ESK85312.1"/>
    </source>
</evidence>
<keyword evidence="1" id="KW-0812">Transmembrane</keyword>
<dbReference type="Proteomes" id="UP000017559">
    <property type="component" value="Unassembled WGS sequence"/>
</dbReference>
<dbReference type="EMBL" id="AWSO01001095">
    <property type="protein sequence ID" value="ESK85312.1"/>
    <property type="molecule type" value="Genomic_DNA"/>
</dbReference>
<evidence type="ECO:0000256" key="1">
    <source>
        <dbReference type="SAM" id="Phobius"/>
    </source>
</evidence>
<dbReference type="OrthoDB" id="3259206at2759"/>
<keyword evidence="1" id="KW-1133">Transmembrane helix</keyword>
<organism evidence="2 3">
    <name type="scientific">Moniliophthora roreri (strain MCA 2997)</name>
    <name type="common">Cocoa frosty pod rot fungus</name>
    <name type="synonym">Crinipellis roreri</name>
    <dbReference type="NCBI Taxonomy" id="1381753"/>
    <lineage>
        <taxon>Eukaryota</taxon>
        <taxon>Fungi</taxon>
        <taxon>Dikarya</taxon>
        <taxon>Basidiomycota</taxon>
        <taxon>Agaricomycotina</taxon>
        <taxon>Agaricomycetes</taxon>
        <taxon>Agaricomycetidae</taxon>
        <taxon>Agaricales</taxon>
        <taxon>Marasmiineae</taxon>
        <taxon>Marasmiaceae</taxon>
        <taxon>Moniliophthora</taxon>
    </lineage>
</organism>
<protein>
    <submittedName>
        <fullName evidence="2">Uncharacterized protein</fullName>
    </submittedName>
</protein>
<feature type="transmembrane region" description="Helical" evidence="1">
    <location>
        <begin position="220"/>
        <end position="243"/>
    </location>
</feature>
<dbReference type="HOGENOM" id="CLU_1036475_0_0_1"/>
<feature type="transmembrane region" description="Helical" evidence="1">
    <location>
        <begin position="18"/>
        <end position="43"/>
    </location>
</feature>
<sequence length="269" mass="30035">MAIHVNCKIFTNTSQNLLVHAVLLLISAIFYGAQAILLFIVVITTCKRETMAVPISRAQIYPLVMAIIMMIVTTEIVVFIIWDIVQVQPSVILGNLSQDRIMELEGWVIKGLLIGVFSNWGLCYVLEVLGIVEIQAKDGLFTRNPTALFISTISFIGCFAKEDPSRLQKCESVRILAIALTIGTNIAITASIWHYAWLHWKAVHEYLEAGNRHAHSEKTLVLVLESGVIYIIIQIIFVTLLLLTNNMCNRSFAWRLAAAIIEITAISLV</sequence>
<evidence type="ECO:0000313" key="3">
    <source>
        <dbReference type="Proteomes" id="UP000017559"/>
    </source>
</evidence>
<accession>V2WUQ6</accession>